<evidence type="ECO:0000313" key="2">
    <source>
        <dbReference type="Proteomes" id="UP000053989"/>
    </source>
</evidence>
<proteinExistence type="predicted"/>
<accession>A0A0C2ZP34</accession>
<name>A0A0C2ZP34_9AGAM</name>
<dbReference type="EMBL" id="KN822035">
    <property type="protein sequence ID" value="KIM63318.1"/>
    <property type="molecule type" value="Genomic_DNA"/>
</dbReference>
<dbReference type="AlphaFoldDB" id="A0A0C2ZP34"/>
<organism evidence="1 2">
    <name type="scientific">Scleroderma citrinum Foug A</name>
    <dbReference type="NCBI Taxonomy" id="1036808"/>
    <lineage>
        <taxon>Eukaryota</taxon>
        <taxon>Fungi</taxon>
        <taxon>Dikarya</taxon>
        <taxon>Basidiomycota</taxon>
        <taxon>Agaricomycotina</taxon>
        <taxon>Agaricomycetes</taxon>
        <taxon>Agaricomycetidae</taxon>
        <taxon>Boletales</taxon>
        <taxon>Sclerodermatineae</taxon>
        <taxon>Sclerodermataceae</taxon>
        <taxon>Scleroderma</taxon>
    </lineage>
</organism>
<sequence>MVKASASGQSWMMKLALGPVVIKTQNQSAGLEEHRELPFPFPFPVPVSQKYGGVDADLFSLGHHAFQILVYDFEMRMGLGQENGKRADAGTDIANSADFILRIFWAA</sequence>
<dbReference type="Proteomes" id="UP000053989">
    <property type="component" value="Unassembled WGS sequence"/>
</dbReference>
<reference evidence="1 2" key="1">
    <citation type="submission" date="2014-04" db="EMBL/GenBank/DDBJ databases">
        <authorList>
            <consortium name="DOE Joint Genome Institute"/>
            <person name="Kuo A."/>
            <person name="Kohler A."/>
            <person name="Nagy L.G."/>
            <person name="Floudas D."/>
            <person name="Copeland A."/>
            <person name="Barry K.W."/>
            <person name="Cichocki N."/>
            <person name="Veneault-Fourrey C."/>
            <person name="LaButti K."/>
            <person name="Lindquist E.A."/>
            <person name="Lipzen A."/>
            <person name="Lundell T."/>
            <person name="Morin E."/>
            <person name="Murat C."/>
            <person name="Sun H."/>
            <person name="Tunlid A."/>
            <person name="Henrissat B."/>
            <person name="Grigoriev I.V."/>
            <person name="Hibbett D.S."/>
            <person name="Martin F."/>
            <person name="Nordberg H.P."/>
            <person name="Cantor M.N."/>
            <person name="Hua S.X."/>
        </authorList>
    </citation>
    <scope>NUCLEOTIDE SEQUENCE [LARGE SCALE GENOMIC DNA]</scope>
    <source>
        <strain evidence="1 2">Foug A</strain>
    </source>
</reference>
<reference evidence="2" key="2">
    <citation type="submission" date="2015-01" db="EMBL/GenBank/DDBJ databases">
        <title>Evolutionary Origins and Diversification of the Mycorrhizal Mutualists.</title>
        <authorList>
            <consortium name="DOE Joint Genome Institute"/>
            <consortium name="Mycorrhizal Genomics Consortium"/>
            <person name="Kohler A."/>
            <person name="Kuo A."/>
            <person name="Nagy L.G."/>
            <person name="Floudas D."/>
            <person name="Copeland A."/>
            <person name="Barry K.W."/>
            <person name="Cichocki N."/>
            <person name="Veneault-Fourrey C."/>
            <person name="LaButti K."/>
            <person name="Lindquist E.A."/>
            <person name="Lipzen A."/>
            <person name="Lundell T."/>
            <person name="Morin E."/>
            <person name="Murat C."/>
            <person name="Riley R."/>
            <person name="Ohm R."/>
            <person name="Sun H."/>
            <person name="Tunlid A."/>
            <person name="Henrissat B."/>
            <person name="Grigoriev I.V."/>
            <person name="Hibbett D.S."/>
            <person name="Martin F."/>
        </authorList>
    </citation>
    <scope>NUCLEOTIDE SEQUENCE [LARGE SCALE GENOMIC DNA]</scope>
    <source>
        <strain evidence="2">Foug A</strain>
    </source>
</reference>
<gene>
    <name evidence="1" type="ORF">SCLCIDRAFT_752110</name>
</gene>
<keyword evidence="2" id="KW-1185">Reference proteome</keyword>
<protein>
    <submittedName>
        <fullName evidence="1">Uncharacterized protein</fullName>
    </submittedName>
</protein>
<evidence type="ECO:0000313" key="1">
    <source>
        <dbReference type="EMBL" id="KIM63318.1"/>
    </source>
</evidence>
<dbReference type="InParanoid" id="A0A0C2ZP34"/>
<dbReference type="HOGENOM" id="CLU_2211522_0_0_1"/>